<feature type="domain" description="AAA+ ATPase" evidence="4">
    <location>
        <begin position="368"/>
        <end position="494"/>
    </location>
</feature>
<dbReference type="InterPro" id="IPR011704">
    <property type="entry name" value="ATPase_dyneun-rel_AAA"/>
</dbReference>
<dbReference type="Pfam" id="PF07728">
    <property type="entry name" value="AAA_5"/>
    <property type="match status" value="3"/>
</dbReference>
<comment type="caution">
    <text evidence="5">The sequence shown here is derived from an EMBL/GenBank/DDBJ whole genome shotgun (WGS) entry which is preliminary data.</text>
</comment>
<dbReference type="GO" id="GO:0000055">
    <property type="term" value="P:ribosomal large subunit export from nucleus"/>
    <property type="evidence" value="ECO:0007669"/>
    <property type="project" value="TreeGrafter"/>
</dbReference>
<organism evidence="5 6">
    <name type="scientific">Dispira parvispora</name>
    <dbReference type="NCBI Taxonomy" id="1520584"/>
    <lineage>
        <taxon>Eukaryota</taxon>
        <taxon>Fungi</taxon>
        <taxon>Fungi incertae sedis</taxon>
        <taxon>Zoopagomycota</taxon>
        <taxon>Kickxellomycotina</taxon>
        <taxon>Dimargaritomycetes</taxon>
        <taxon>Dimargaritales</taxon>
        <taxon>Dimargaritaceae</taxon>
        <taxon>Dispira</taxon>
    </lineage>
</organism>
<gene>
    <name evidence="5" type="primary">MDN1_2</name>
    <name evidence="5" type="ORF">IWQ62_004550</name>
</gene>
<dbReference type="FunFam" id="3.40.50.300:FF:000582">
    <property type="entry name" value="Midasin"/>
    <property type="match status" value="1"/>
</dbReference>
<sequence>MQTTTTITTIDPERFNLVSAATQFLDHNVECVQETIDSDPFSLQTESLLTIVAEWVKETKLNPAAADAADGREKLPTDTRTMRVHSLLNALSSLLLCPTYTVRITYFFRPILLDLVARWCLSDAPRMIFQLLSTPGTEGYPSVVLASVALSRLLPNYPQARALMSTFFSGQPCLITSIAAHWPSSVLQTVIEAAYRLLELDYRGLATLWDWDALTPFTKGTASPRVRYFATQALATRLGMSDQERQQVLAQNLTTEERQSFLLDPVLYHERLLRQQDEIERVNRQRALTESSEESMQMNSVCIQPSVLSPLTVNLCGVLLPAYHHEMAESTTSTGAWSVQTRPELTHRLVLTPTTVNNLHAISLAVSLGEPVLLEGSTGAGKTSLVEDLAHVLGHRLLKIHLGDQADPKVLLGTYVTTSTPGKFRWQPGVLTNAVQQGWWVLFEDIDLAPMEIISALLPLLEERTLFITSRGERLVAHHRFQLFATKVVTELADGRWISRNASGDLLLGNLWTKVPVRALPPAELIQVTAEKHSVLSTMAVHLVELYQRLVQSFSQAGGKTGPAFGSSARGRVLSPRDFFKWMGRLNDYFVRSSTGQPASLCLSDTDRTVMFQEAMDCFSEMIPNLDDRQMLLITIAEGLGMTDAHALTFDQTHRPALQVAQTEVVAGRFRLPKCPTARGVPPRGEAKAASSHFAYTNQSLRMLERITGSIRRNEPVLLVGETGAGKTTVVQHLATLLHQKLHVINLSQQSDASDLLGGYKPVDARVLVLPLKEEFEKLFEQTFSMRKNAAYLEKVRTFYAKKQWKKLALGFQGAVKMAEQRFERLNKSPSVGDGAQPDAKRPRRQAEPGLVEAWDHFTCSVEEFRIQLDQIDRQLIFKFVEGTLVKAIREGHWVLLDEMNLASSETLESLSDLLQSTHGSVLLSERGDEAPVPRHPNFRVFACMNPSTDVGKRELPPGLRSRFSEFYAFPPDTRMDDLLMIIGQYIGHLTRSDTHAGQQVADFYLATKALATDHTLVDGAQQRPHYSIRTLTRALRYATQAAARYPLRRALYDGLVMTFVTQLEPTSQNKLREVLDRHILAGVKGNHQSFVTRTTAEGPELESTHTLFGSYWIRKGDQPIDPQAREQYILTPSVRQNLTNLARVVMCGQYPVLIQGPTSSGKTSMVEFLAKVSGHKFVRINNHEHTDIQEYLGTYVSVQ</sequence>
<feature type="non-terminal residue" evidence="5">
    <location>
        <position position="1200"/>
    </location>
</feature>
<name>A0A9W8E5B2_9FUNG</name>
<dbReference type="InterPro" id="IPR040848">
    <property type="entry name" value="AAA_lid_7"/>
</dbReference>
<feature type="region of interest" description="Disordered" evidence="3">
    <location>
        <begin position="827"/>
        <end position="847"/>
    </location>
</feature>
<dbReference type="InterPro" id="IPR025662">
    <property type="entry name" value="Sigma_54_int_dom_ATP-bd_1"/>
</dbReference>
<dbReference type="Gene3D" id="3.40.50.300">
    <property type="entry name" value="P-loop containing nucleotide triphosphate hydrolases"/>
    <property type="match status" value="3"/>
</dbReference>
<protein>
    <submittedName>
        <fullName evidence="5">AAA ATPase midasin</fullName>
    </submittedName>
</protein>
<dbReference type="Pfam" id="PF17865">
    <property type="entry name" value="AAA_lid_5"/>
    <property type="match status" value="1"/>
</dbReference>
<dbReference type="Proteomes" id="UP001150925">
    <property type="component" value="Unassembled WGS sequence"/>
</dbReference>
<dbReference type="OrthoDB" id="5597766at2759"/>
<evidence type="ECO:0000259" key="4">
    <source>
        <dbReference type="SMART" id="SM00382"/>
    </source>
</evidence>
<feature type="domain" description="AAA+ ATPase" evidence="4">
    <location>
        <begin position="713"/>
        <end position="974"/>
    </location>
</feature>
<evidence type="ECO:0000313" key="6">
    <source>
        <dbReference type="Proteomes" id="UP001150925"/>
    </source>
</evidence>
<proteinExistence type="predicted"/>
<dbReference type="GO" id="GO:0005524">
    <property type="term" value="F:ATP binding"/>
    <property type="evidence" value="ECO:0007669"/>
    <property type="project" value="UniProtKB-KW"/>
</dbReference>
<dbReference type="GO" id="GO:0005634">
    <property type="term" value="C:nucleus"/>
    <property type="evidence" value="ECO:0007669"/>
    <property type="project" value="TreeGrafter"/>
</dbReference>
<dbReference type="PROSITE" id="PS00675">
    <property type="entry name" value="SIGMA54_INTERACT_1"/>
    <property type="match status" value="1"/>
</dbReference>
<evidence type="ECO:0000256" key="2">
    <source>
        <dbReference type="ARBA" id="ARBA00022840"/>
    </source>
</evidence>
<dbReference type="AlphaFoldDB" id="A0A9W8E5B2"/>
<dbReference type="GO" id="GO:0030687">
    <property type="term" value="C:preribosome, large subunit precursor"/>
    <property type="evidence" value="ECO:0007669"/>
    <property type="project" value="TreeGrafter"/>
</dbReference>
<accession>A0A9W8E5B2</accession>
<dbReference type="InterPro" id="IPR003593">
    <property type="entry name" value="AAA+_ATPase"/>
</dbReference>
<dbReference type="EMBL" id="JANBPY010001551">
    <property type="protein sequence ID" value="KAJ1959585.1"/>
    <property type="molecule type" value="Genomic_DNA"/>
</dbReference>
<dbReference type="SUPFAM" id="SSF52540">
    <property type="entry name" value="P-loop containing nucleoside triphosphate hydrolases"/>
    <property type="match status" value="3"/>
</dbReference>
<dbReference type="GO" id="GO:0000027">
    <property type="term" value="P:ribosomal large subunit assembly"/>
    <property type="evidence" value="ECO:0007669"/>
    <property type="project" value="TreeGrafter"/>
</dbReference>
<evidence type="ECO:0000256" key="3">
    <source>
        <dbReference type="SAM" id="MobiDB-lite"/>
    </source>
</evidence>
<dbReference type="PANTHER" id="PTHR48103">
    <property type="entry name" value="MIDASIN-RELATED"/>
    <property type="match status" value="1"/>
</dbReference>
<dbReference type="PANTHER" id="PTHR48103:SF2">
    <property type="entry name" value="MIDASIN"/>
    <property type="match status" value="1"/>
</dbReference>
<keyword evidence="2" id="KW-0067">ATP-binding</keyword>
<dbReference type="SMART" id="SM00382">
    <property type="entry name" value="AAA"/>
    <property type="match status" value="2"/>
</dbReference>
<keyword evidence="1" id="KW-0547">Nucleotide-binding</keyword>
<evidence type="ECO:0000256" key="1">
    <source>
        <dbReference type="ARBA" id="ARBA00022741"/>
    </source>
</evidence>
<dbReference type="GO" id="GO:0016887">
    <property type="term" value="F:ATP hydrolysis activity"/>
    <property type="evidence" value="ECO:0007669"/>
    <property type="project" value="InterPro"/>
</dbReference>
<dbReference type="InterPro" id="IPR027417">
    <property type="entry name" value="P-loop_NTPase"/>
</dbReference>
<dbReference type="Pfam" id="PF17867">
    <property type="entry name" value="AAA_lid_7"/>
    <property type="match status" value="1"/>
</dbReference>
<keyword evidence="6" id="KW-1185">Reference proteome</keyword>
<reference evidence="5" key="1">
    <citation type="submission" date="2022-07" db="EMBL/GenBank/DDBJ databases">
        <title>Phylogenomic reconstructions and comparative analyses of Kickxellomycotina fungi.</title>
        <authorList>
            <person name="Reynolds N.K."/>
            <person name="Stajich J.E."/>
            <person name="Barry K."/>
            <person name="Grigoriev I.V."/>
            <person name="Crous P."/>
            <person name="Smith M.E."/>
        </authorList>
    </citation>
    <scope>NUCLEOTIDE SEQUENCE</scope>
    <source>
        <strain evidence="5">RSA 1196</strain>
    </source>
</reference>
<evidence type="ECO:0000313" key="5">
    <source>
        <dbReference type="EMBL" id="KAJ1959585.1"/>
    </source>
</evidence>
<dbReference type="InterPro" id="IPR041190">
    <property type="entry name" value="Midasin_AAA_lid_5"/>
</dbReference>